<dbReference type="GO" id="GO:0008137">
    <property type="term" value="F:NADH dehydrogenase (ubiquinone) activity"/>
    <property type="evidence" value="ECO:0007669"/>
    <property type="project" value="UniProtKB-UniRule"/>
</dbReference>
<comment type="similarity">
    <text evidence="1 2">Belongs to the complex I subunit 6 family.</text>
</comment>
<comment type="function">
    <text evidence="2">NDH-1 shuttles electrons from NADH, via FMN and iron-sulfur (Fe-S) centers, to quinones in the respiratory chain. Couples the redox reaction to proton translocation (for every two electrons transferred, four hydrogen ions are translocated across the cytoplasmic membrane), and thus conserves the redox energy in a proton gradient.</text>
</comment>
<accession>A0A4R2RQ03</accession>
<dbReference type="PANTHER" id="PTHR33269:SF17">
    <property type="entry name" value="NADH-UBIQUINONE OXIDOREDUCTASE CHAIN 6"/>
    <property type="match status" value="1"/>
</dbReference>
<dbReference type="EC" id="7.1.1.-" evidence="2"/>
<feature type="transmembrane region" description="Helical" evidence="2">
    <location>
        <begin position="139"/>
        <end position="161"/>
    </location>
</feature>
<organism evidence="3 4">
    <name type="scientific">Heliophilum fasciatum</name>
    <dbReference type="NCBI Taxonomy" id="35700"/>
    <lineage>
        <taxon>Bacteria</taxon>
        <taxon>Bacillati</taxon>
        <taxon>Bacillota</taxon>
        <taxon>Clostridia</taxon>
        <taxon>Eubacteriales</taxon>
        <taxon>Heliobacteriaceae</taxon>
        <taxon>Heliophilum</taxon>
    </lineage>
</organism>
<dbReference type="InterPro" id="IPR001457">
    <property type="entry name" value="NADH_UbQ/plastoQ_OxRdtase_su6"/>
</dbReference>
<dbReference type="GO" id="GO:0048038">
    <property type="term" value="F:quinone binding"/>
    <property type="evidence" value="ECO:0007669"/>
    <property type="project" value="UniProtKB-UniRule"/>
</dbReference>
<protein>
    <recommendedName>
        <fullName evidence="2">NADH-quinone oxidoreductase subunit J</fullName>
        <ecNumber evidence="2">7.1.1.-</ecNumber>
    </recommendedName>
</protein>
<dbReference type="Gene3D" id="1.20.120.1200">
    <property type="entry name" value="NADH-ubiquinone/plastoquinone oxidoreductase chain 6, subunit NuoJ"/>
    <property type="match status" value="1"/>
</dbReference>
<comment type="catalytic activity">
    <reaction evidence="2">
        <text>a quinone + NADH + 5 H(+)(in) = a quinol + NAD(+) + 4 H(+)(out)</text>
        <dbReference type="Rhea" id="RHEA:57888"/>
        <dbReference type="ChEBI" id="CHEBI:15378"/>
        <dbReference type="ChEBI" id="CHEBI:24646"/>
        <dbReference type="ChEBI" id="CHEBI:57540"/>
        <dbReference type="ChEBI" id="CHEBI:57945"/>
        <dbReference type="ChEBI" id="CHEBI:132124"/>
    </reaction>
</comment>
<keyword evidence="2" id="KW-0812">Transmembrane</keyword>
<evidence type="ECO:0000256" key="1">
    <source>
        <dbReference type="ARBA" id="ARBA00005698"/>
    </source>
</evidence>
<proteinExistence type="inferred from homology"/>
<gene>
    <name evidence="3" type="ORF">EDD73_1098</name>
</gene>
<dbReference type="EMBL" id="SLXT01000009">
    <property type="protein sequence ID" value="TCP64467.1"/>
    <property type="molecule type" value="Genomic_DNA"/>
</dbReference>
<keyword evidence="2" id="KW-0472">Membrane</keyword>
<comment type="subcellular location">
    <subcellularLocation>
        <location evidence="2">Cell membrane</location>
        <topology evidence="2">Multi-pass membrane protein</topology>
    </subcellularLocation>
</comment>
<reference evidence="3 4" key="1">
    <citation type="submission" date="2019-03" db="EMBL/GenBank/DDBJ databases">
        <title>Genomic Encyclopedia of Type Strains, Phase IV (KMG-IV): sequencing the most valuable type-strain genomes for metagenomic binning, comparative biology and taxonomic classification.</title>
        <authorList>
            <person name="Goeker M."/>
        </authorList>
    </citation>
    <scope>NUCLEOTIDE SEQUENCE [LARGE SCALE GENOMIC DNA]</scope>
    <source>
        <strain evidence="3 4">DSM 11170</strain>
    </source>
</reference>
<feature type="transmembrane region" description="Helical" evidence="2">
    <location>
        <begin position="34"/>
        <end position="51"/>
    </location>
</feature>
<comment type="caution">
    <text evidence="3">The sequence shown here is derived from an EMBL/GenBank/DDBJ whole genome shotgun (WGS) entry which is preliminary data.</text>
</comment>
<dbReference type="Pfam" id="PF00499">
    <property type="entry name" value="Oxidored_q3"/>
    <property type="match status" value="1"/>
</dbReference>
<keyword evidence="4" id="KW-1185">Reference proteome</keyword>
<dbReference type="GO" id="GO:0005886">
    <property type="term" value="C:plasma membrane"/>
    <property type="evidence" value="ECO:0007669"/>
    <property type="project" value="UniProtKB-SubCell"/>
</dbReference>
<dbReference type="PANTHER" id="PTHR33269">
    <property type="entry name" value="NADH-UBIQUINONE OXIDOREDUCTASE CHAIN 6"/>
    <property type="match status" value="1"/>
</dbReference>
<name>A0A4R2RQ03_9FIRM</name>
<feature type="transmembrane region" description="Helical" evidence="2">
    <location>
        <begin position="6"/>
        <end position="27"/>
    </location>
</feature>
<keyword evidence="2" id="KW-0520">NAD</keyword>
<feature type="transmembrane region" description="Helical" evidence="2">
    <location>
        <begin position="91"/>
        <end position="119"/>
    </location>
</feature>
<evidence type="ECO:0000313" key="4">
    <source>
        <dbReference type="Proteomes" id="UP000294813"/>
    </source>
</evidence>
<evidence type="ECO:0000313" key="3">
    <source>
        <dbReference type="EMBL" id="TCP64467.1"/>
    </source>
</evidence>
<dbReference type="InterPro" id="IPR042106">
    <property type="entry name" value="Nuo/plastoQ_OxRdtase_6_NuoJ"/>
</dbReference>
<keyword evidence="2" id="KW-0874">Quinone</keyword>
<feature type="transmembrane region" description="Helical" evidence="2">
    <location>
        <begin position="57"/>
        <end position="79"/>
    </location>
</feature>
<sequence length="167" mass="17441">MNDMVFATAFYILAGITILSAVGVVFLKNIVHSAFLLALAFFGVAGIYVLLNAEFLAAVQLLVYGGAIAVLIAFGVMLIQRRDMSSSNPDAAWSPLGLGMAVMAMVVFIAAIVLTQFPVTNVAPEFSVEGLARLLLTDYVVAFEAAAVLLLAAMVGAIILAKGAKEA</sequence>
<dbReference type="AlphaFoldDB" id="A0A4R2RQ03"/>
<keyword evidence="2" id="KW-1133">Transmembrane helix</keyword>
<keyword evidence="2" id="KW-1003">Cell membrane</keyword>
<evidence type="ECO:0000256" key="2">
    <source>
        <dbReference type="RuleBase" id="RU004429"/>
    </source>
</evidence>
<dbReference type="Proteomes" id="UP000294813">
    <property type="component" value="Unassembled WGS sequence"/>
</dbReference>